<evidence type="ECO:0000256" key="4">
    <source>
        <dbReference type="ARBA" id="ARBA00023065"/>
    </source>
</evidence>
<accession>C1EAJ4</accession>
<comment type="function">
    <text evidence="6">Subunit of the V1 complex of vacuolar(H+)-ATPase (V-ATPase), a multisubunit enzyme composed of a peripheral complex (V1) that hydrolyzes ATP and a membrane integral complex (V0) that translocates protons. V-ATPase is responsible for acidifying and maintaining the pH of intracellular compartments and in some cell types, is targeted to the plasma membrane, where it is responsible for acidifying the extracellular environment. Subunit C is necessary for the assembly of the catalytic sector of the enzyme and is likely to have a specific function in its catalytic activity.</text>
</comment>
<dbReference type="eggNOG" id="KOG2909">
    <property type="taxonomic scope" value="Eukaryota"/>
</dbReference>
<dbReference type="GO" id="GO:0046961">
    <property type="term" value="F:proton-transporting ATPase activity, rotational mechanism"/>
    <property type="evidence" value="ECO:0007669"/>
    <property type="project" value="InterPro"/>
</dbReference>
<dbReference type="InterPro" id="IPR036132">
    <property type="entry name" value="Vac_ATP_synth_c_sf"/>
</dbReference>
<organism evidence="7 8">
    <name type="scientific">Micromonas commoda (strain RCC299 / NOUM17 / CCMP2709)</name>
    <name type="common">Picoplanktonic green alga</name>
    <dbReference type="NCBI Taxonomy" id="296587"/>
    <lineage>
        <taxon>Eukaryota</taxon>
        <taxon>Viridiplantae</taxon>
        <taxon>Chlorophyta</taxon>
        <taxon>Mamiellophyceae</taxon>
        <taxon>Mamiellales</taxon>
        <taxon>Mamiellaceae</taxon>
        <taxon>Micromonas</taxon>
    </lineage>
</organism>
<reference evidence="7 8" key="1">
    <citation type="journal article" date="2009" name="Science">
        <title>Green evolution and dynamic adaptations revealed by genomes of the marine picoeukaryotes Micromonas.</title>
        <authorList>
            <person name="Worden A.Z."/>
            <person name="Lee J.H."/>
            <person name="Mock T."/>
            <person name="Rouze P."/>
            <person name="Simmons M.P."/>
            <person name="Aerts A.L."/>
            <person name="Allen A.E."/>
            <person name="Cuvelier M.L."/>
            <person name="Derelle E."/>
            <person name="Everett M.V."/>
            <person name="Foulon E."/>
            <person name="Grimwood J."/>
            <person name="Gundlach H."/>
            <person name="Henrissat B."/>
            <person name="Napoli C."/>
            <person name="McDonald S.M."/>
            <person name="Parker M.S."/>
            <person name="Rombauts S."/>
            <person name="Salamov A."/>
            <person name="Von Dassow P."/>
            <person name="Badger J.H."/>
            <person name="Coutinho P.M."/>
            <person name="Demir E."/>
            <person name="Dubchak I."/>
            <person name="Gentemann C."/>
            <person name="Eikrem W."/>
            <person name="Gready J.E."/>
            <person name="John U."/>
            <person name="Lanier W."/>
            <person name="Lindquist E.A."/>
            <person name="Lucas S."/>
            <person name="Mayer K.F."/>
            <person name="Moreau H."/>
            <person name="Not F."/>
            <person name="Otillar R."/>
            <person name="Panaud O."/>
            <person name="Pangilinan J."/>
            <person name="Paulsen I."/>
            <person name="Piegu B."/>
            <person name="Poliakov A."/>
            <person name="Robbens S."/>
            <person name="Schmutz J."/>
            <person name="Toulza E."/>
            <person name="Wyss T."/>
            <person name="Zelensky A."/>
            <person name="Zhou K."/>
            <person name="Armbrust E.V."/>
            <person name="Bhattacharya D."/>
            <person name="Goodenough U.W."/>
            <person name="Van de Peer Y."/>
            <person name="Grigoriev I.V."/>
        </authorList>
    </citation>
    <scope>NUCLEOTIDE SEQUENCE [LARGE SCALE GENOMIC DNA]</scope>
    <source>
        <strain evidence="8">RCC299 / NOUM17</strain>
    </source>
</reference>
<dbReference type="GO" id="GO:0000221">
    <property type="term" value="C:vacuolar proton-transporting V-type ATPase, V1 domain"/>
    <property type="evidence" value="ECO:0007669"/>
    <property type="project" value="TreeGrafter"/>
</dbReference>
<dbReference type="PANTHER" id="PTHR10137:SF0">
    <property type="entry name" value="V-TYPE PROTON ATPASE SUBUNIT C"/>
    <property type="match status" value="1"/>
</dbReference>
<evidence type="ECO:0000313" key="8">
    <source>
        <dbReference type="Proteomes" id="UP000002009"/>
    </source>
</evidence>
<keyword evidence="2 6" id="KW-0813">Transport</keyword>
<evidence type="ECO:0000256" key="2">
    <source>
        <dbReference type="ARBA" id="ARBA00022448"/>
    </source>
</evidence>
<sequence length="375" mass="42157">MDTTFWLVALPLEGGSAENTWNTLQQKTSRGRVPFNLPELRVGTLDSLLALSDDLVKVSSLVAGTTQKIRRHIMESASAEGENEVNAELVVDGISAERFLTAFTWDEAKHPARRPLRETMERLQESVAKIEDDFRVKTGDLASAKTQLGALSRKAAGSLATRDLGEIVQDSDLVNTENLTTLCVAVPKYNQKEWLDTYETLAQFVVPRSSKYAKLLFEKLSLINEDGEYALYTVTLFRRVVDAFNTAARENSFQVREFSLDTEAVQAKIAERNDLERDIKERRTSMFQWCQTSYGEAFGAWVHVCAIRLFVESILRYGLPPSFQACVMKPQKRSEKKLRGILANTFGQGASSHWSNSDDDKGEEAFPYVSFSIEI</sequence>
<dbReference type="Gene3D" id="3.30.70.100">
    <property type="match status" value="1"/>
</dbReference>
<dbReference type="Pfam" id="PF03223">
    <property type="entry name" value="V-ATPase_C"/>
    <property type="match status" value="1"/>
</dbReference>
<dbReference type="FunCoup" id="C1EAJ4">
    <property type="interactions" value="1222"/>
</dbReference>
<dbReference type="Gene3D" id="3.30.70.1180">
    <property type="entry name" value="Vacuolar atp synthase subunit c, domain 1"/>
    <property type="match status" value="1"/>
</dbReference>
<dbReference type="STRING" id="296587.C1EAJ4"/>
<comment type="function">
    <text evidence="5">Subunit of the peripheral V1 complex of vacuolar ATPase. Subunit C is necessary for the assembly of the catalytic sector of the enzyme and is likely to have a specific function in its catalytic activity. V-ATPase is responsible for acidifying a variety of intracellular compartments in eukaryotic cells.</text>
</comment>
<dbReference type="OrthoDB" id="6605928at2759"/>
<dbReference type="EMBL" id="CP001328">
    <property type="protein sequence ID" value="ACO65215.1"/>
    <property type="molecule type" value="Genomic_DNA"/>
</dbReference>
<dbReference type="OMA" id="SEGFIAW"/>
<dbReference type="CDD" id="cd14785">
    <property type="entry name" value="V-ATPase_C"/>
    <property type="match status" value="1"/>
</dbReference>
<evidence type="ECO:0000256" key="6">
    <source>
        <dbReference type="RuleBase" id="RU364010"/>
    </source>
</evidence>
<dbReference type="Proteomes" id="UP000002009">
    <property type="component" value="Chromosome 7"/>
</dbReference>
<evidence type="ECO:0000256" key="1">
    <source>
        <dbReference type="ARBA" id="ARBA00006138"/>
    </source>
</evidence>
<proteinExistence type="inferred from homology"/>
<comment type="subunit">
    <text evidence="6">V-ATPase is a heteromultimeric enzyme composed of a peripheral catalytic V1 complex (components A to H) attached to an integral membrane V0 proton pore complex.</text>
</comment>
<dbReference type="KEGG" id="mis:MICPUN_60092"/>
<evidence type="ECO:0000313" key="7">
    <source>
        <dbReference type="EMBL" id="ACO65215.1"/>
    </source>
</evidence>
<comment type="similarity">
    <text evidence="1 6">Belongs to the V-ATPase C subunit family.</text>
</comment>
<dbReference type="FunFam" id="3.30.70.100:FF:000002">
    <property type="entry name" value="V-type proton ATPase subunit C"/>
    <property type="match status" value="1"/>
</dbReference>
<gene>
    <name evidence="7" type="ORF">MICPUN_60092</name>
</gene>
<dbReference type="GeneID" id="8244903"/>
<evidence type="ECO:0000256" key="3">
    <source>
        <dbReference type="ARBA" id="ARBA00022781"/>
    </source>
</evidence>
<keyword evidence="4 6" id="KW-0406">Ion transport</keyword>
<dbReference type="InterPro" id="IPR004907">
    <property type="entry name" value="ATPase_V1-cplx_csu"/>
</dbReference>
<dbReference type="PANTHER" id="PTHR10137">
    <property type="entry name" value="V-TYPE PROTON ATPASE SUBUNIT C"/>
    <property type="match status" value="1"/>
</dbReference>
<protein>
    <recommendedName>
        <fullName evidence="6">V-type proton ATPase subunit C</fullName>
    </recommendedName>
</protein>
<dbReference type="SUPFAM" id="SSF118203">
    <property type="entry name" value="Vacuolar ATP synthase subunit C"/>
    <property type="match status" value="1"/>
</dbReference>
<dbReference type="AlphaFoldDB" id="C1EAJ4"/>
<keyword evidence="8" id="KW-1185">Reference proteome</keyword>
<dbReference type="RefSeq" id="XP_002503957.1">
    <property type="nucleotide sequence ID" value="XM_002503911.1"/>
</dbReference>
<keyword evidence="3 6" id="KW-0375">Hydrogen ion transport</keyword>
<evidence type="ECO:0000256" key="5">
    <source>
        <dbReference type="ARBA" id="ARBA00025445"/>
    </source>
</evidence>
<name>C1EAJ4_MICCC</name>
<dbReference type="Gene3D" id="1.20.1460.10">
    <property type="entry name" value="subunit c (vma5p) of the yeast v-atpase, domain 2"/>
    <property type="match status" value="1"/>
</dbReference>
<dbReference type="InParanoid" id="C1EAJ4"/>